<dbReference type="InterPro" id="IPR001387">
    <property type="entry name" value="Cro/C1-type_HTH"/>
</dbReference>
<keyword evidence="4" id="KW-1185">Reference proteome</keyword>
<accession>A0A380Q0Y1</accession>
<dbReference type="Gene3D" id="1.10.260.40">
    <property type="entry name" value="lambda repressor-like DNA-binding domains"/>
    <property type="match status" value="1"/>
</dbReference>
<reference evidence="3 4" key="1">
    <citation type="submission" date="2018-06" db="EMBL/GenBank/DDBJ databases">
        <authorList>
            <consortium name="Pathogen Informatics"/>
            <person name="Doyle S."/>
        </authorList>
    </citation>
    <scope>NUCLEOTIDE SEQUENCE [LARGE SCALE GENOMIC DNA]</scope>
    <source>
        <strain evidence="3 4">NCTC12020</strain>
    </source>
</reference>
<dbReference type="PROSITE" id="PS50943">
    <property type="entry name" value="HTH_CROC1"/>
    <property type="match status" value="1"/>
</dbReference>
<dbReference type="EMBL" id="UHIO01000003">
    <property type="protein sequence ID" value="SUP79495.1"/>
    <property type="molecule type" value="Genomic_DNA"/>
</dbReference>
<evidence type="ECO:0000313" key="2">
    <source>
        <dbReference type="EMBL" id="SUP44354.1"/>
    </source>
</evidence>
<feature type="domain" description="HTH cro/C1-type" evidence="1">
    <location>
        <begin position="6"/>
        <end position="61"/>
    </location>
</feature>
<evidence type="ECO:0000313" key="3">
    <source>
        <dbReference type="EMBL" id="SUP79495.1"/>
    </source>
</evidence>
<dbReference type="OrthoDB" id="9829560at2"/>
<dbReference type="Pfam" id="PF13443">
    <property type="entry name" value="HTH_26"/>
    <property type="match status" value="1"/>
</dbReference>
<dbReference type="SUPFAM" id="SSF47413">
    <property type="entry name" value="lambda repressor-like DNA-binding domains"/>
    <property type="match status" value="1"/>
</dbReference>
<dbReference type="RefSeq" id="WP_115310732.1">
    <property type="nucleotide sequence ID" value="NZ_UHIO01000001.1"/>
</dbReference>
<name>A0A380Q0Y1_9FIRM</name>
<dbReference type="EMBL" id="UHIO01000001">
    <property type="protein sequence ID" value="SUP44354.1"/>
    <property type="molecule type" value="Genomic_DNA"/>
</dbReference>
<evidence type="ECO:0000259" key="1">
    <source>
        <dbReference type="PROSITE" id="PS50943"/>
    </source>
</evidence>
<dbReference type="AlphaFoldDB" id="A0A380Q0Y1"/>
<proteinExistence type="predicted"/>
<dbReference type="GO" id="GO:0003677">
    <property type="term" value="F:DNA binding"/>
    <property type="evidence" value="ECO:0007669"/>
    <property type="project" value="InterPro"/>
</dbReference>
<dbReference type="Proteomes" id="UP000255367">
    <property type="component" value="Unassembled WGS sequence"/>
</dbReference>
<dbReference type="InterPro" id="IPR010982">
    <property type="entry name" value="Lambda_DNA-bd_dom_sf"/>
</dbReference>
<protein>
    <submittedName>
        <fullName evidence="3">Helix-turn-helix domain</fullName>
    </submittedName>
</protein>
<evidence type="ECO:0000313" key="4">
    <source>
        <dbReference type="Proteomes" id="UP000255367"/>
    </source>
</evidence>
<sequence>MIISTLKNILYERDLTAYRVATETNSSRTFIQNLISNKFQQLNVEYLNNLCKYLNLNFTDFLYYYPFNIDITLDNNIFKVIVNYDNDEFLEMSLYVTLLSENKIPVVNIKDSDFENWRSFYEDHENILLELTLESIEEIYRKKQNYNLEPFIFLTRVSLLTDVNL</sequence>
<gene>
    <name evidence="2" type="ORF">NCTC12020_01619</name>
    <name evidence="3" type="ORF">NCTC12020_02029</name>
</gene>
<organism evidence="3 4">
    <name type="scientific">Veillonella criceti</name>
    <dbReference type="NCBI Taxonomy" id="103891"/>
    <lineage>
        <taxon>Bacteria</taxon>
        <taxon>Bacillati</taxon>
        <taxon>Bacillota</taxon>
        <taxon>Negativicutes</taxon>
        <taxon>Veillonellales</taxon>
        <taxon>Veillonellaceae</taxon>
        <taxon>Veillonella</taxon>
    </lineage>
</organism>